<comment type="caution">
    <text evidence="1">The sequence shown here is derived from an EMBL/GenBank/DDBJ whole genome shotgun (WGS) entry which is preliminary data.</text>
</comment>
<accession>A0A2T4ILT9</accession>
<evidence type="ECO:0000313" key="2">
    <source>
        <dbReference type="Proteomes" id="UP000240259"/>
    </source>
</evidence>
<reference evidence="1 2" key="1">
    <citation type="submission" date="2018-03" db="EMBL/GenBank/DDBJ databases">
        <title>Genome sequence of the symbiotic type strain Mesorhizobium helmanticense CSLC115NT isolated from Lotus corniculatus nodules.</title>
        <authorList>
            <person name="Sannazzaro A.I."/>
            <person name="Torres Tejerizo G.A."/>
            <person name="Dip D."/>
            <person name="Caballero M."/>
            <person name="Pistorio M."/>
            <person name="Estrella M.J."/>
        </authorList>
    </citation>
    <scope>NUCLEOTIDE SEQUENCE [LARGE SCALE GENOMIC DNA]</scope>
    <source>
        <strain evidence="1 2">CSLC115N</strain>
    </source>
</reference>
<evidence type="ECO:0000313" key="1">
    <source>
        <dbReference type="EMBL" id="PTE06614.1"/>
    </source>
</evidence>
<dbReference type="EMBL" id="PZJX01000061">
    <property type="protein sequence ID" value="PTE06614.1"/>
    <property type="molecule type" value="Genomic_DNA"/>
</dbReference>
<dbReference type="Proteomes" id="UP000240259">
    <property type="component" value="Unassembled WGS sequence"/>
</dbReference>
<dbReference type="AlphaFoldDB" id="A0A2T4ILT9"/>
<dbReference type="OrthoDB" id="8421593at2"/>
<gene>
    <name evidence="1" type="ORF">C9427_30810</name>
</gene>
<protein>
    <submittedName>
        <fullName evidence="1">Uncharacterized protein</fullName>
    </submittedName>
</protein>
<name>A0A2T4ILT9_9HYPH</name>
<proteinExistence type="predicted"/>
<sequence>MTDQIDERAIDMAELAAEFWKLLRNYDRVVEAAPDNLKAGLIAQAKYGNRRLFTILDRYGMHIETFDGLPYSANLPVTAVNAEDFVDGDAVIEQTLEPAIIVGTTAVKTGRVFLRAEKV</sequence>
<organism evidence="1 2">
    <name type="scientific">Mesorhizobium helmanticense</name>
    <dbReference type="NCBI Taxonomy" id="1776423"/>
    <lineage>
        <taxon>Bacteria</taxon>
        <taxon>Pseudomonadati</taxon>
        <taxon>Pseudomonadota</taxon>
        <taxon>Alphaproteobacteria</taxon>
        <taxon>Hyphomicrobiales</taxon>
        <taxon>Phyllobacteriaceae</taxon>
        <taxon>Mesorhizobium</taxon>
    </lineage>
</organism>
<dbReference type="RefSeq" id="WP_107652784.1">
    <property type="nucleotide sequence ID" value="NZ_PZJX01000061.1"/>
</dbReference>
<keyword evidence="2" id="KW-1185">Reference proteome</keyword>